<feature type="transmembrane region" description="Helical" evidence="1">
    <location>
        <begin position="778"/>
        <end position="797"/>
    </location>
</feature>
<comment type="caution">
    <text evidence="5">The sequence shown here is derived from an EMBL/GenBank/DDBJ whole genome shotgun (WGS) entry which is preliminary data.</text>
</comment>
<dbReference type="Pfam" id="PF12969">
    <property type="entry name" value="DUF3857"/>
    <property type="match status" value="1"/>
</dbReference>
<keyword evidence="6" id="KW-1185">Reference proteome</keyword>
<keyword evidence="1" id="KW-0812">Transmembrane</keyword>
<keyword evidence="1" id="KW-0472">Membrane</keyword>
<feature type="signal peptide" evidence="2">
    <location>
        <begin position="1"/>
        <end position="18"/>
    </location>
</feature>
<feature type="transmembrane region" description="Helical" evidence="1">
    <location>
        <begin position="809"/>
        <end position="828"/>
    </location>
</feature>
<feature type="domain" description="DUF3857" evidence="4">
    <location>
        <begin position="65"/>
        <end position="223"/>
    </location>
</feature>
<evidence type="ECO:0008006" key="7">
    <source>
        <dbReference type="Google" id="ProtNLM"/>
    </source>
</evidence>
<protein>
    <recommendedName>
        <fullName evidence="7">DUF3857 domain-containing protein</fullName>
    </recommendedName>
</protein>
<dbReference type="Pfam" id="PF10754">
    <property type="entry name" value="DUF2569"/>
    <property type="match status" value="1"/>
</dbReference>
<gene>
    <name evidence="5" type="ORF">NH26_16795</name>
</gene>
<organism evidence="5 6">
    <name type="scientific">Flammeovirga pacifica</name>
    <dbReference type="NCBI Taxonomy" id="915059"/>
    <lineage>
        <taxon>Bacteria</taxon>
        <taxon>Pseudomonadati</taxon>
        <taxon>Bacteroidota</taxon>
        <taxon>Cytophagia</taxon>
        <taxon>Cytophagales</taxon>
        <taxon>Flammeovirgaceae</taxon>
        <taxon>Flammeovirga</taxon>
    </lineage>
</organism>
<dbReference type="InterPro" id="IPR038765">
    <property type="entry name" value="Papain-like_cys_pep_sf"/>
</dbReference>
<evidence type="ECO:0000256" key="2">
    <source>
        <dbReference type="SAM" id="SignalP"/>
    </source>
</evidence>
<evidence type="ECO:0000259" key="3">
    <source>
        <dbReference type="Pfam" id="PF01841"/>
    </source>
</evidence>
<evidence type="ECO:0000256" key="1">
    <source>
        <dbReference type="SAM" id="Phobius"/>
    </source>
</evidence>
<dbReference type="InterPro" id="IPR019690">
    <property type="entry name" value="DUF2569"/>
</dbReference>
<reference evidence="5 6" key="1">
    <citation type="journal article" date="2012" name="Int. J. Syst. Evol. Microbiol.">
        <title>Flammeovirga pacifica sp. nov., isolated from deep-sea sediment.</title>
        <authorList>
            <person name="Xu H."/>
            <person name="Fu Y."/>
            <person name="Yang N."/>
            <person name="Ding Z."/>
            <person name="Lai Q."/>
            <person name="Zeng R."/>
        </authorList>
    </citation>
    <scope>NUCLEOTIDE SEQUENCE [LARGE SCALE GENOMIC DNA]</scope>
    <source>
        <strain evidence="6">DSM 24597 / LMG 26175 / WPAGA1</strain>
    </source>
</reference>
<dbReference type="SUPFAM" id="SSF54001">
    <property type="entry name" value="Cysteine proteinases"/>
    <property type="match status" value="1"/>
</dbReference>
<dbReference type="RefSeq" id="WP_044219767.1">
    <property type="nucleotide sequence ID" value="NZ_JRYR02000001.1"/>
</dbReference>
<feature type="transmembrane region" description="Helical" evidence="1">
    <location>
        <begin position="699"/>
        <end position="717"/>
    </location>
</feature>
<keyword evidence="1" id="KW-1133">Transmembrane helix</keyword>
<evidence type="ECO:0000259" key="4">
    <source>
        <dbReference type="Pfam" id="PF12969"/>
    </source>
</evidence>
<dbReference type="Gene3D" id="2.60.40.3140">
    <property type="match status" value="1"/>
</dbReference>
<dbReference type="InterPro" id="IPR024618">
    <property type="entry name" value="DUF3857"/>
</dbReference>
<sequence length="856" mass="99805">MTRLFLRLFFFLSVSTFAQNKYFKKSALPKWVDQIEFDSSAHSFNNKKGIGKQYLLISDQTNRLSREFYYEKVVKVLDADAIQSSSNIEINFDPSYEKILMHKLEVLRDGKRIDKLQSHKFEVIRNETDLKNYLYHGNMSAIYHMDDIRKGDIISMAYTRKGVHPFYKKKFSYNYYQQHSTPVDKIYIKLLLDKDEKIKSKEFQGAQPFTTTYHDNVQTLTYQGSGMDDYTYEEKETSWYNGFKRVNLSTFQNWGEVVEWALPKYEYDKKEIHKIWSKEKNKTKGITLQHKILSWVHFIQDDIRYMGIENGINAYQPHSPTQVYQKRYGDCKDKSLLLAALLREEGVEAYPMLVHSSLGKNVKGKLPSPGSFNHCIVQLKYNNQWYYVDPTISNQGGNLNNYFTPDYHYGLVIKEGNTDLVQLPKSVQSKISINELIDVDSVGGGATFTIRTEYWGSKADNMRGYFSNNDHDYISTEFEKYYAGLYDGVSTRKPIKFLDKSRFEEGSVIIEEFYETDNAWEETNDSLVILFRVSPYVLGGEISFDKVHQRKTPYYIGNPVQYDQITTVTLPIDYDLNGEEEHIKNEFFVYDYSVVSGMKSNQYVVKYHYKQDSNYVNADLAKKIVKAGTQLFDNTDYSITWSFNAENSEDQSNFDINWGSLFLMLFFLSIFTFLARWIYINFNPAAVTVGVDRSLGGWLFLPMIGLIITPFSTLIDIKDTGYFLPYFWGGVEAAYNSITLFLIIILEFILNSFSLVISVFAVLLFFQRRTSFRFVYPIFLICNLTFPLIDNLLYVLFIDSLNDTELSELGKHSFKAIIACFIWIPYIINSERSQETFTKVYNKPQEKIHSDISISE</sequence>
<evidence type="ECO:0000313" key="5">
    <source>
        <dbReference type="EMBL" id="OHX67876.1"/>
    </source>
</evidence>
<dbReference type="STRING" id="915059.NH26_16795"/>
<dbReference type="Gene3D" id="3.10.620.30">
    <property type="match status" value="1"/>
</dbReference>
<evidence type="ECO:0000313" key="6">
    <source>
        <dbReference type="Proteomes" id="UP000179797"/>
    </source>
</evidence>
<name>A0A1S1Z3L2_FLAPC</name>
<proteinExistence type="predicted"/>
<feature type="domain" description="Transglutaminase-like" evidence="3">
    <location>
        <begin position="296"/>
        <end position="390"/>
    </location>
</feature>
<dbReference type="Proteomes" id="UP000179797">
    <property type="component" value="Unassembled WGS sequence"/>
</dbReference>
<feature type="transmembrane region" description="Helical" evidence="1">
    <location>
        <begin position="658"/>
        <end position="679"/>
    </location>
</feature>
<accession>A0A1S1Z3L2</accession>
<feature type="transmembrane region" description="Helical" evidence="1">
    <location>
        <begin position="737"/>
        <end position="766"/>
    </location>
</feature>
<dbReference type="Pfam" id="PF01841">
    <property type="entry name" value="Transglut_core"/>
    <property type="match status" value="1"/>
</dbReference>
<dbReference type="AlphaFoldDB" id="A0A1S1Z3L2"/>
<feature type="chain" id="PRO_5010323988" description="DUF3857 domain-containing protein" evidence="2">
    <location>
        <begin position="19"/>
        <end position="856"/>
    </location>
</feature>
<dbReference type="EMBL" id="JRYR02000001">
    <property type="protein sequence ID" value="OHX67876.1"/>
    <property type="molecule type" value="Genomic_DNA"/>
</dbReference>
<dbReference type="OrthoDB" id="8595007at2"/>
<dbReference type="InterPro" id="IPR002931">
    <property type="entry name" value="Transglutaminase-like"/>
</dbReference>
<keyword evidence="2" id="KW-0732">Signal</keyword>